<evidence type="ECO:0000313" key="1">
    <source>
        <dbReference type="EMBL" id="KAF0692073.1"/>
    </source>
</evidence>
<dbReference type="OrthoDB" id="59949at2759"/>
<dbReference type="AlphaFoldDB" id="A0A485L683"/>
<organism evidence="2 3">
    <name type="scientific">Aphanomyces stellatus</name>
    <dbReference type="NCBI Taxonomy" id="120398"/>
    <lineage>
        <taxon>Eukaryota</taxon>
        <taxon>Sar</taxon>
        <taxon>Stramenopiles</taxon>
        <taxon>Oomycota</taxon>
        <taxon>Saprolegniomycetes</taxon>
        <taxon>Saprolegniales</taxon>
        <taxon>Verrucalvaceae</taxon>
        <taxon>Aphanomyces</taxon>
    </lineage>
</organism>
<keyword evidence="3" id="KW-1185">Reference proteome</keyword>
<name>A0A485L683_9STRA</name>
<reference evidence="1" key="2">
    <citation type="submission" date="2019-06" db="EMBL/GenBank/DDBJ databases">
        <title>Genomics analysis of Aphanomyces spp. identifies a new class of oomycete effector associated with host adaptation.</title>
        <authorList>
            <person name="Gaulin E."/>
        </authorList>
    </citation>
    <scope>NUCLEOTIDE SEQUENCE</scope>
    <source>
        <strain evidence="1">CBS 578.67</strain>
    </source>
</reference>
<evidence type="ECO:0000313" key="2">
    <source>
        <dbReference type="EMBL" id="VFT93553.1"/>
    </source>
</evidence>
<gene>
    <name evidence="2" type="primary">Aste57867_16788</name>
    <name evidence="1" type="ORF">As57867_016731</name>
    <name evidence="2" type="ORF">ASTE57867_16788</name>
</gene>
<dbReference type="EMBL" id="VJMH01005986">
    <property type="protein sequence ID" value="KAF0692073.1"/>
    <property type="molecule type" value="Genomic_DNA"/>
</dbReference>
<dbReference type="EMBL" id="CAADRA010006007">
    <property type="protein sequence ID" value="VFT93553.1"/>
    <property type="molecule type" value="Genomic_DNA"/>
</dbReference>
<evidence type="ECO:0000313" key="3">
    <source>
        <dbReference type="Proteomes" id="UP000332933"/>
    </source>
</evidence>
<proteinExistence type="predicted"/>
<protein>
    <submittedName>
        <fullName evidence="2">Aste57867_16788 protein</fullName>
    </submittedName>
</protein>
<sequence length="168" mass="18360">MSKQNKHTGGGSNILRGGKRSYECGTLIGNFVEEAYRPGVALSQGFSAPMYTTSTQLQQSNGVLKQSFGPALQPPLNPRYDYTNLVGPDKLHFPSTWTPASVTCESHPRNLKAHTLVGAELEAYRKKWTTEQDGVKQLRFNTEAIATQGVVVPAAFKPTHLLPTNNAM</sequence>
<reference evidence="2 3" key="1">
    <citation type="submission" date="2019-03" db="EMBL/GenBank/DDBJ databases">
        <authorList>
            <person name="Gaulin E."/>
            <person name="Dumas B."/>
        </authorList>
    </citation>
    <scope>NUCLEOTIDE SEQUENCE [LARGE SCALE GENOMIC DNA]</scope>
    <source>
        <strain evidence="2">CBS 568.67</strain>
    </source>
</reference>
<dbReference type="Proteomes" id="UP000332933">
    <property type="component" value="Unassembled WGS sequence"/>
</dbReference>
<accession>A0A485L683</accession>